<feature type="transmembrane region" description="Helical" evidence="1">
    <location>
        <begin position="12"/>
        <end position="38"/>
    </location>
</feature>
<evidence type="ECO:0000256" key="1">
    <source>
        <dbReference type="SAM" id="Phobius"/>
    </source>
</evidence>
<accession>A0A017HKC1</accession>
<evidence type="ECO:0000313" key="3">
    <source>
        <dbReference type="Proteomes" id="UP000019666"/>
    </source>
</evidence>
<dbReference type="RefSeq" id="WP_037281081.1">
    <property type="nucleotide sequence ID" value="NZ_KK088580.1"/>
</dbReference>
<dbReference type="STRING" id="442562.Rumeso_03643"/>
<evidence type="ECO:0000313" key="2">
    <source>
        <dbReference type="EMBL" id="EYD74780.1"/>
    </source>
</evidence>
<name>A0A017HKC1_9RHOB</name>
<keyword evidence="3" id="KW-1185">Reference proteome</keyword>
<protein>
    <submittedName>
        <fullName evidence="2">Uncharacterized protein</fullName>
    </submittedName>
</protein>
<dbReference type="AlphaFoldDB" id="A0A017HKC1"/>
<comment type="caution">
    <text evidence="2">The sequence shown here is derived from an EMBL/GenBank/DDBJ whole genome shotgun (WGS) entry which is preliminary data.</text>
</comment>
<dbReference type="Proteomes" id="UP000019666">
    <property type="component" value="Unassembled WGS sequence"/>
</dbReference>
<keyword evidence="1" id="KW-1133">Transmembrane helix</keyword>
<dbReference type="HOGENOM" id="CLU_2957876_0_0_5"/>
<sequence>MTISRDNAFRLYVMTAFVVISAAIVATSITAAGGHLIYTLDDPYIHLSVSESILRGATG</sequence>
<dbReference type="EMBL" id="AOSK01000106">
    <property type="protein sequence ID" value="EYD74780.1"/>
    <property type="molecule type" value="Genomic_DNA"/>
</dbReference>
<organism evidence="2 3">
    <name type="scientific">Rubellimicrobium mesophilum DSM 19309</name>
    <dbReference type="NCBI Taxonomy" id="442562"/>
    <lineage>
        <taxon>Bacteria</taxon>
        <taxon>Pseudomonadati</taxon>
        <taxon>Pseudomonadota</taxon>
        <taxon>Alphaproteobacteria</taxon>
        <taxon>Rhodobacterales</taxon>
        <taxon>Roseobacteraceae</taxon>
        <taxon>Rubellimicrobium</taxon>
    </lineage>
</organism>
<keyword evidence="1" id="KW-0472">Membrane</keyword>
<reference evidence="2 3" key="1">
    <citation type="submission" date="2013-02" db="EMBL/GenBank/DDBJ databases">
        <authorList>
            <person name="Fiebig A."/>
            <person name="Goeker M."/>
            <person name="Klenk H.-P.P."/>
        </authorList>
    </citation>
    <scope>NUCLEOTIDE SEQUENCE [LARGE SCALE GENOMIC DNA]</scope>
    <source>
        <strain evidence="2 3">DSM 19309</strain>
    </source>
</reference>
<proteinExistence type="predicted"/>
<gene>
    <name evidence="2" type="ORF">Rumeso_03643</name>
</gene>
<keyword evidence="1" id="KW-0812">Transmembrane</keyword>